<dbReference type="Gene3D" id="3.40.47.10">
    <property type="match status" value="2"/>
</dbReference>
<feature type="active site" description="Acyl-thioester intermediate" evidence="4">
    <location>
        <position position="89"/>
    </location>
</feature>
<evidence type="ECO:0000313" key="9">
    <source>
        <dbReference type="Proteomes" id="UP000322634"/>
    </source>
</evidence>
<evidence type="ECO:0000256" key="2">
    <source>
        <dbReference type="ARBA" id="ARBA00022679"/>
    </source>
</evidence>
<dbReference type="InterPro" id="IPR020613">
    <property type="entry name" value="Thiolase_CS"/>
</dbReference>
<feature type="active site" description="Proton acceptor" evidence="4">
    <location>
        <position position="340"/>
    </location>
</feature>
<dbReference type="SUPFAM" id="SSF53901">
    <property type="entry name" value="Thiolase-like"/>
    <property type="match status" value="2"/>
</dbReference>
<dbReference type="CDD" id="cd00751">
    <property type="entry name" value="thiolase"/>
    <property type="match status" value="1"/>
</dbReference>
<evidence type="ECO:0000256" key="3">
    <source>
        <dbReference type="ARBA" id="ARBA00023315"/>
    </source>
</evidence>
<protein>
    <submittedName>
        <fullName evidence="8">Acetyl-CoA C-acetyltransferase</fullName>
        <ecNumber evidence="8">2.3.1.9</ecNumber>
    </submittedName>
</protein>
<dbReference type="Proteomes" id="UP000322634">
    <property type="component" value="Unassembled WGS sequence"/>
</dbReference>
<dbReference type="PANTHER" id="PTHR43365">
    <property type="entry name" value="BLR7806 PROTEIN"/>
    <property type="match status" value="1"/>
</dbReference>
<sequence>MAEAYIVDAVRAPVGRRGGGLSGAHPADLGAHVLTALMERTKVDPAAVEDVVFGCVDAVGPQAGDIARTCWLAAGLPEEVPGVTVDRQCGSSQQAVHFAAQAVLAGTSDLVVAGGVQNMSQIPIAFAMTAAEPLGFTRGPFLGSTGWTRRYGDAEVSQFNGAEMIARDWDISREDMEEFAYESHRRAIRAIDGGRFEREIVAYEGVSADEGPRRDTSLEKMAGLKTLVEGGRLTAALSSQISDGAAALLIASERAVKDHGLTPRARVHHISARGEDPIRMLSAPIPATAYAFKKTGMTIDDIDAVEINEAFASVVLAWLKETGTDPAKVNPNGGAIALGHPLGATGARLMTTLLHELERTGGRYGLQTMCEGGGQANVTILERL</sequence>
<dbReference type="OrthoDB" id="3761315at2"/>
<organism evidence="8 9">
    <name type="scientific">Actinomadura syzygii</name>
    <dbReference type="NCBI Taxonomy" id="1427538"/>
    <lineage>
        <taxon>Bacteria</taxon>
        <taxon>Bacillati</taxon>
        <taxon>Actinomycetota</taxon>
        <taxon>Actinomycetes</taxon>
        <taxon>Streptosporangiales</taxon>
        <taxon>Thermomonosporaceae</taxon>
        <taxon>Actinomadura</taxon>
    </lineage>
</organism>
<dbReference type="InterPro" id="IPR020617">
    <property type="entry name" value="Thiolase_C"/>
</dbReference>
<evidence type="ECO:0000313" key="8">
    <source>
        <dbReference type="EMBL" id="TYC15812.1"/>
    </source>
</evidence>
<dbReference type="Pfam" id="PF02803">
    <property type="entry name" value="Thiolase_C"/>
    <property type="match status" value="1"/>
</dbReference>
<evidence type="ECO:0000256" key="4">
    <source>
        <dbReference type="PIRSR" id="PIRSR000429-1"/>
    </source>
</evidence>
<evidence type="ECO:0000259" key="7">
    <source>
        <dbReference type="Pfam" id="PF02803"/>
    </source>
</evidence>
<evidence type="ECO:0000256" key="5">
    <source>
        <dbReference type="RuleBase" id="RU003557"/>
    </source>
</evidence>
<feature type="active site" description="Proton acceptor" evidence="4">
    <location>
        <position position="370"/>
    </location>
</feature>
<dbReference type="PIRSF" id="PIRSF000429">
    <property type="entry name" value="Ac-CoA_Ac_transf"/>
    <property type="match status" value="1"/>
</dbReference>
<feature type="domain" description="Thiolase N-terminal" evidence="6">
    <location>
        <begin position="5"/>
        <end position="253"/>
    </location>
</feature>
<dbReference type="NCBIfam" id="TIGR01930">
    <property type="entry name" value="AcCoA-C-Actrans"/>
    <property type="match status" value="1"/>
</dbReference>
<dbReference type="EMBL" id="VSFF01000004">
    <property type="protein sequence ID" value="TYC15812.1"/>
    <property type="molecule type" value="Genomic_DNA"/>
</dbReference>
<keyword evidence="3 5" id="KW-0012">Acyltransferase</keyword>
<keyword evidence="9" id="KW-1185">Reference proteome</keyword>
<dbReference type="Pfam" id="PF00108">
    <property type="entry name" value="Thiolase_N"/>
    <property type="match status" value="1"/>
</dbReference>
<feature type="domain" description="Thiolase C-terminal" evidence="7">
    <location>
        <begin position="262"/>
        <end position="383"/>
    </location>
</feature>
<dbReference type="NCBIfam" id="NF005865">
    <property type="entry name" value="PRK07801.1"/>
    <property type="match status" value="1"/>
</dbReference>
<dbReference type="PANTHER" id="PTHR43365:SF1">
    <property type="entry name" value="ACETYL-COA C-ACYLTRANSFERASE"/>
    <property type="match status" value="1"/>
</dbReference>
<dbReference type="RefSeq" id="WP_148349608.1">
    <property type="nucleotide sequence ID" value="NZ_JBHSBF010000009.1"/>
</dbReference>
<proteinExistence type="inferred from homology"/>
<comment type="similarity">
    <text evidence="1 5">Belongs to the thiolase-like superfamily. Thiolase family.</text>
</comment>
<evidence type="ECO:0000256" key="1">
    <source>
        <dbReference type="ARBA" id="ARBA00010982"/>
    </source>
</evidence>
<dbReference type="PROSITE" id="PS00737">
    <property type="entry name" value="THIOLASE_2"/>
    <property type="match status" value="1"/>
</dbReference>
<reference evidence="8 9" key="1">
    <citation type="submission" date="2019-08" db="EMBL/GenBank/DDBJ databases">
        <title>Actinomadura sp. nov. CYP1-5 isolated from mountain soil.</title>
        <authorList>
            <person name="Songsumanus A."/>
            <person name="Kuncharoen N."/>
            <person name="Kudo T."/>
            <person name="Yuki M."/>
            <person name="Igarashi Y."/>
            <person name="Tanasupawat S."/>
        </authorList>
    </citation>
    <scope>NUCLEOTIDE SEQUENCE [LARGE SCALE GENOMIC DNA]</scope>
    <source>
        <strain evidence="8 9">GKU157</strain>
    </source>
</reference>
<dbReference type="InterPro" id="IPR020616">
    <property type="entry name" value="Thiolase_N"/>
</dbReference>
<dbReference type="InterPro" id="IPR002155">
    <property type="entry name" value="Thiolase"/>
</dbReference>
<keyword evidence="2 5" id="KW-0808">Transferase</keyword>
<dbReference type="GO" id="GO:0003985">
    <property type="term" value="F:acetyl-CoA C-acetyltransferase activity"/>
    <property type="evidence" value="ECO:0007669"/>
    <property type="project" value="UniProtKB-EC"/>
</dbReference>
<accession>A0A5D0UDS9</accession>
<dbReference type="EC" id="2.3.1.9" evidence="8"/>
<gene>
    <name evidence="8" type="ORF">FXF65_10700</name>
</gene>
<comment type="caution">
    <text evidence="8">The sequence shown here is derived from an EMBL/GenBank/DDBJ whole genome shotgun (WGS) entry which is preliminary data.</text>
</comment>
<dbReference type="AlphaFoldDB" id="A0A5D0UDS9"/>
<evidence type="ECO:0000259" key="6">
    <source>
        <dbReference type="Pfam" id="PF00108"/>
    </source>
</evidence>
<dbReference type="InterPro" id="IPR016039">
    <property type="entry name" value="Thiolase-like"/>
</dbReference>
<name>A0A5D0UDS9_9ACTN</name>